<dbReference type="AlphaFoldDB" id="A0A067TFZ8"/>
<reference evidence="3" key="1">
    <citation type="journal article" date="2014" name="Proc. Natl. Acad. Sci. U.S.A.">
        <title>Extensive sampling of basidiomycete genomes demonstrates inadequacy of the white-rot/brown-rot paradigm for wood decay fungi.</title>
        <authorList>
            <person name="Riley R."/>
            <person name="Salamov A.A."/>
            <person name="Brown D.W."/>
            <person name="Nagy L.G."/>
            <person name="Floudas D."/>
            <person name="Held B.W."/>
            <person name="Levasseur A."/>
            <person name="Lombard V."/>
            <person name="Morin E."/>
            <person name="Otillar R."/>
            <person name="Lindquist E.A."/>
            <person name="Sun H."/>
            <person name="LaButti K.M."/>
            <person name="Schmutz J."/>
            <person name="Jabbour D."/>
            <person name="Luo H."/>
            <person name="Baker S.E."/>
            <person name="Pisabarro A.G."/>
            <person name="Walton J.D."/>
            <person name="Blanchette R.A."/>
            <person name="Henrissat B."/>
            <person name="Martin F."/>
            <person name="Cullen D."/>
            <person name="Hibbett D.S."/>
            <person name="Grigoriev I.V."/>
        </authorList>
    </citation>
    <scope>NUCLEOTIDE SEQUENCE [LARGE SCALE GENOMIC DNA]</scope>
    <source>
        <strain evidence="3">CBS 339.88</strain>
    </source>
</reference>
<dbReference type="Proteomes" id="UP000027222">
    <property type="component" value="Unassembled WGS sequence"/>
</dbReference>
<keyword evidence="3" id="KW-1185">Reference proteome</keyword>
<name>A0A067TFZ8_GALM3</name>
<gene>
    <name evidence="2" type="ORF">GALMADRAFT_208065</name>
</gene>
<evidence type="ECO:0000259" key="1">
    <source>
        <dbReference type="PROSITE" id="PS50181"/>
    </source>
</evidence>
<feature type="domain" description="F-box" evidence="1">
    <location>
        <begin position="14"/>
        <end position="62"/>
    </location>
</feature>
<accession>A0A067TFZ8</accession>
<dbReference type="STRING" id="685588.A0A067TFZ8"/>
<sequence length="330" mass="38233">MDGPPFIPITAGFFTAIACLPQRLIIRIFSFLTIQQLLFLSEVSWETRALVHIYVARAWSFQLNFRPWFRNTSAFQELLNRCEALVSGSHALQFFDRSYYPGSDMDIYVLHAQVKSVASWVYRQGYRVIPNAQVRLADPNKFAYPVTTISPKSRKGSSITTVVNFIRREIYWDGAVNEKHVQVIGLRVDPILHILYEFHSTAVMNFISSTVAVSLFPKSTLIDRKTYVVRDDYEKSKKNVLWRRKYCDRGFKIIGDNLGVRNNKEVERLCGHRFVTDRRSLVIPLTTLLHNSDIERDQEYLAVPFKVIEIERDLPGGGSDIRVIRPLRRE</sequence>
<proteinExistence type="predicted"/>
<dbReference type="SUPFAM" id="SSF81383">
    <property type="entry name" value="F-box domain"/>
    <property type="match status" value="1"/>
</dbReference>
<dbReference type="OrthoDB" id="3041043at2759"/>
<organism evidence="2 3">
    <name type="scientific">Galerina marginata (strain CBS 339.88)</name>
    <dbReference type="NCBI Taxonomy" id="685588"/>
    <lineage>
        <taxon>Eukaryota</taxon>
        <taxon>Fungi</taxon>
        <taxon>Dikarya</taxon>
        <taxon>Basidiomycota</taxon>
        <taxon>Agaricomycotina</taxon>
        <taxon>Agaricomycetes</taxon>
        <taxon>Agaricomycetidae</taxon>
        <taxon>Agaricales</taxon>
        <taxon>Agaricineae</taxon>
        <taxon>Strophariaceae</taxon>
        <taxon>Galerina</taxon>
    </lineage>
</organism>
<dbReference type="HOGENOM" id="CLU_036419_0_0_1"/>
<dbReference type="InterPro" id="IPR036047">
    <property type="entry name" value="F-box-like_dom_sf"/>
</dbReference>
<dbReference type="InterPro" id="IPR001810">
    <property type="entry name" value="F-box_dom"/>
</dbReference>
<evidence type="ECO:0000313" key="3">
    <source>
        <dbReference type="Proteomes" id="UP000027222"/>
    </source>
</evidence>
<dbReference type="EMBL" id="KL142371">
    <property type="protein sequence ID" value="KDR81282.1"/>
    <property type="molecule type" value="Genomic_DNA"/>
</dbReference>
<evidence type="ECO:0000313" key="2">
    <source>
        <dbReference type="EMBL" id="KDR81282.1"/>
    </source>
</evidence>
<dbReference type="PROSITE" id="PS50181">
    <property type="entry name" value="FBOX"/>
    <property type="match status" value="1"/>
</dbReference>
<protein>
    <recommendedName>
        <fullName evidence="1">F-box domain-containing protein</fullName>
    </recommendedName>
</protein>